<dbReference type="PANTHER" id="PTHR15180:SF1">
    <property type="entry name" value="GENERAL TRANSCRIPTION FACTOR 3C POLYPEPTIDE 1"/>
    <property type="match status" value="1"/>
</dbReference>
<keyword evidence="4" id="KW-0804">Transcription</keyword>
<feature type="domain" description="B-block binding subunit of TFIIIC" evidence="7">
    <location>
        <begin position="152"/>
        <end position="218"/>
    </location>
</feature>
<dbReference type="GO" id="GO:0042791">
    <property type="term" value="P:5S class rRNA transcription by RNA polymerase III"/>
    <property type="evidence" value="ECO:0007669"/>
    <property type="project" value="TreeGrafter"/>
</dbReference>
<gene>
    <name evidence="9" type="ORF">ETB97_011337</name>
</gene>
<feature type="region of interest" description="Disordered" evidence="6">
    <location>
        <begin position="1370"/>
        <end position="1406"/>
    </location>
</feature>
<feature type="compositionally biased region" description="Acidic residues" evidence="6">
    <location>
        <begin position="337"/>
        <end position="350"/>
    </location>
</feature>
<feature type="region of interest" description="Disordered" evidence="6">
    <location>
        <begin position="700"/>
        <end position="959"/>
    </location>
</feature>
<dbReference type="InterPro" id="IPR036390">
    <property type="entry name" value="WH_DNA-bd_sf"/>
</dbReference>
<dbReference type="Pfam" id="PF20222">
    <property type="entry name" value="DUF6581"/>
    <property type="match status" value="1"/>
</dbReference>
<accession>A0A8H6E7T4</accession>
<dbReference type="GO" id="GO:0006384">
    <property type="term" value="P:transcription initiation at RNA polymerase III promoter"/>
    <property type="evidence" value="ECO:0007669"/>
    <property type="project" value="InterPro"/>
</dbReference>
<evidence type="ECO:0000256" key="2">
    <source>
        <dbReference type="ARBA" id="ARBA00022553"/>
    </source>
</evidence>
<feature type="domain" description="Transcription factor tau subunit sfc3/Tfc3 C-terminal" evidence="8">
    <location>
        <begin position="1447"/>
        <end position="1870"/>
    </location>
</feature>
<evidence type="ECO:0000256" key="3">
    <source>
        <dbReference type="ARBA" id="ARBA00023125"/>
    </source>
</evidence>
<evidence type="ECO:0000313" key="10">
    <source>
        <dbReference type="Proteomes" id="UP000541154"/>
    </source>
</evidence>
<evidence type="ECO:0000259" key="8">
    <source>
        <dbReference type="Pfam" id="PF20222"/>
    </source>
</evidence>
<name>A0A8H6E7T4_PETAA</name>
<evidence type="ECO:0000256" key="6">
    <source>
        <dbReference type="SAM" id="MobiDB-lite"/>
    </source>
</evidence>
<evidence type="ECO:0000256" key="5">
    <source>
        <dbReference type="ARBA" id="ARBA00023242"/>
    </source>
</evidence>
<feature type="compositionally biased region" description="Polar residues" evidence="6">
    <location>
        <begin position="909"/>
        <end position="923"/>
    </location>
</feature>
<evidence type="ECO:0000313" key="9">
    <source>
        <dbReference type="EMBL" id="KAF5862606.1"/>
    </source>
</evidence>
<proteinExistence type="predicted"/>
<dbReference type="InterPro" id="IPR044210">
    <property type="entry name" value="Tfc3-like"/>
</dbReference>
<evidence type="ECO:0008006" key="11">
    <source>
        <dbReference type="Google" id="ProtNLM"/>
    </source>
</evidence>
<comment type="subcellular location">
    <subcellularLocation>
        <location evidence="1">Nucleus</location>
    </subcellularLocation>
</comment>
<dbReference type="Pfam" id="PF04182">
    <property type="entry name" value="B-block_TFIIIC"/>
    <property type="match status" value="1"/>
</dbReference>
<keyword evidence="3" id="KW-0238">DNA-binding</keyword>
<dbReference type="InterPro" id="IPR007309">
    <property type="entry name" value="TFIIIC_Bblock-bd"/>
</dbReference>
<feature type="region of interest" description="Disordered" evidence="6">
    <location>
        <begin position="335"/>
        <end position="358"/>
    </location>
</feature>
<evidence type="ECO:0000259" key="7">
    <source>
        <dbReference type="Pfam" id="PF04182"/>
    </source>
</evidence>
<feature type="compositionally biased region" description="Basic and acidic residues" evidence="6">
    <location>
        <begin position="926"/>
        <end position="940"/>
    </location>
</feature>
<dbReference type="PANTHER" id="PTHR15180">
    <property type="entry name" value="GENERAL TRANSCRIPTION FACTOR 3C POLYPEPTIDE 1"/>
    <property type="match status" value="1"/>
</dbReference>
<dbReference type="CDD" id="cd16169">
    <property type="entry name" value="Tau138_eWH"/>
    <property type="match status" value="1"/>
</dbReference>
<dbReference type="SUPFAM" id="SSF46785">
    <property type="entry name" value="Winged helix' DNA-binding domain"/>
    <property type="match status" value="1"/>
</dbReference>
<dbReference type="EMBL" id="SPNV01000069">
    <property type="protein sequence ID" value="KAF5862606.1"/>
    <property type="molecule type" value="Genomic_DNA"/>
</dbReference>
<keyword evidence="5" id="KW-0539">Nucleus</keyword>
<dbReference type="GO" id="GO:0000127">
    <property type="term" value="C:transcription factor TFIIIC complex"/>
    <property type="evidence" value="ECO:0007669"/>
    <property type="project" value="InterPro"/>
</dbReference>
<feature type="compositionally biased region" description="Basic and acidic residues" evidence="6">
    <location>
        <begin position="793"/>
        <end position="802"/>
    </location>
</feature>
<evidence type="ECO:0000256" key="1">
    <source>
        <dbReference type="ARBA" id="ARBA00004123"/>
    </source>
</evidence>
<reference evidence="9 10" key="1">
    <citation type="submission" date="2019-04" db="EMBL/GenBank/DDBJ databases">
        <title>Aspergillus burnettii sp. nov., novel species from soil in southeast Queensland.</title>
        <authorList>
            <person name="Gilchrist C.L.M."/>
            <person name="Pitt J.I."/>
            <person name="Lange L."/>
            <person name="Lacey H.J."/>
            <person name="Vuong D."/>
            <person name="Midgley D.J."/>
            <person name="Greenfield P."/>
            <person name="Bradbury M."/>
            <person name="Lacey E."/>
            <person name="Busk P.K."/>
            <person name="Pilgaard B."/>
            <person name="Chooi Y.H."/>
            <person name="Piggott A.M."/>
        </authorList>
    </citation>
    <scope>NUCLEOTIDE SEQUENCE [LARGE SCALE GENOMIC DNA]</scope>
    <source>
        <strain evidence="9 10">FRR 5400</strain>
    </source>
</reference>
<feature type="non-terminal residue" evidence="9">
    <location>
        <position position="1912"/>
    </location>
</feature>
<keyword evidence="2" id="KW-0597">Phosphoprotein</keyword>
<feature type="compositionally biased region" description="Pro residues" evidence="6">
    <location>
        <begin position="1393"/>
        <end position="1406"/>
    </location>
</feature>
<keyword evidence="10" id="KW-1185">Reference proteome</keyword>
<feature type="compositionally biased region" description="Basic and acidic residues" evidence="6">
    <location>
        <begin position="774"/>
        <end position="786"/>
    </location>
</feature>
<organism evidence="9 10">
    <name type="scientific">Petromyces alliaceus</name>
    <name type="common">Aspergillus alliaceus</name>
    <dbReference type="NCBI Taxonomy" id="209559"/>
    <lineage>
        <taxon>Eukaryota</taxon>
        <taxon>Fungi</taxon>
        <taxon>Dikarya</taxon>
        <taxon>Ascomycota</taxon>
        <taxon>Pezizomycotina</taxon>
        <taxon>Eurotiomycetes</taxon>
        <taxon>Eurotiomycetidae</taxon>
        <taxon>Eurotiales</taxon>
        <taxon>Aspergillaceae</taxon>
        <taxon>Aspergillus</taxon>
        <taxon>Aspergillus subgen. Circumdati</taxon>
    </lineage>
</organism>
<evidence type="ECO:0000256" key="4">
    <source>
        <dbReference type="ARBA" id="ARBA00023163"/>
    </source>
</evidence>
<dbReference type="GO" id="GO:0005634">
    <property type="term" value="C:nucleus"/>
    <property type="evidence" value="ECO:0007669"/>
    <property type="project" value="UniProtKB-SubCell"/>
</dbReference>
<dbReference type="InterPro" id="IPR046488">
    <property type="entry name" value="Sfc3/Tfc3_C"/>
</dbReference>
<comment type="caution">
    <text evidence="9">The sequence shown here is derived from an EMBL/GenBank/DDBJ whole genome shotgun (WGS) entry which is preliminary data.</text>
</comment>
<protein>
    <recommendedName>
        <fullName evidence="11">TFIIIC transcription initiation factor complex subunits Tfc3</fullName>
    </recommendedName>
</protein>
<dbReference type="Proteomes" id="UP000541154">
    <property type="component" value="Unassembled WGS sequence"/>
</dbReference>
<feature type="compositionally biased region" description="Polar residues" evidence="6">
    <location>
        <begin position="737"/>
        <end position="747"/>
    </location>
</feature>
<dbReference type="InterPro" id="IPR035625">
    <property type="entry name" value="Tfc3-like_eWH"/>
</dbReference>
<sequence length="1912" mass="214636">MLDKVNCEPGLAGRSSTIHKDDALDTMAPSLRELFDFLLAEIALCGDQGASPSDILTYIGTFYAKAAQEASARSHVVDRRFQEKVWSWLAKNPEVSIGENRECNTLSLGDVERRANNAPDSGETPIRVFVSKERTWLAITGHEPDESKLLPTEFALLSIIASRKANGIVQTELVKLSGQDKRSVPKRTDQLHQKGYIEKRAIQIKSARTSLCTLRKFMLSENISTETTMEQSAGESQMIDYTEFCNNLFNILREHQIISRVDLKKLLGFNDRWRWRILSRAVRKFERIGVLKRVKAMSQFSDSDKHYFACVKLMREPTDRDLELFREFSRGISTNLEQDDNPELDEDVDPNDGTREPSLVNNGETLNVVKQEEGTEEAGRALPVWTPDQNIHNLIFDVVDQAGTDGIMNQEIIRKCFGGFYRRPLENTMSRLVECWQLSQPLHLRHLAIVRDTVLSRTITQYSHYTSTNFGKLVEAGESAWEAVEFVPKNPKVDKVRVPPVDAQPDLDEYGLPMALPAKELLKNGDVSLLECIVAVKPTSYNATYTDATAVKQEDGTYTLHHGQVKAPAGSSGDATGSLLVTPSRLKREYLDVSDPEMGNIAPGSVVSTTKRRKRLREDSEKLNGMSEIDKLKALGLDETWTEYNALLIERPKPGVYVTPLGKRRPAGKRQGRPRISRIAVFKSPKLPTFPWFTEEAEAIGEDRGSQQPSREQTVEEAVEETPVPTSAARVRAVDVSSESPDATPSRGTKRRSRQPPSKVVSTLATMRKTKQRHITDFAAKPKDVPMVDYENSEDRPAEDIRQGNPDDDDNIHTLRNSLKRKRPDSPKATSQDAVAIEEGSRGGNILVTQVPETPSKKPRGTIQIDGDNDTSIADGRPTDEVSHNGPALAGTEPCSTAQTDGALMDRTPASQTIGQDQDQEVNGRSVERFGDANGMRREQSTLQRQMENSKATEKAKEKKGSVGFIRRKIVMDIVDQAGGAFPMGTEIWYPFTTAWRKTKYKENPDLRTIKATVKHIIEAGKLRQLTFSGKDDKGVMVTKSIITKPDMQPDDPFIIDMQKKMLAAGSRYYIPDNVEYDPDMTKSGSRRVTFGKDGKDPNTFSKLPVESALTVQLQYKPGFVVAQEKRKGLSIQRRLLQRVGVGKENPERVVRLLSLQRLSSQDSAIPRMTSVARPDQIAVQGRRRLQPGRRPPIPQAQDDLVVEGARRMKRLWIPISSMAPYAMLMNTSQTFHANTGTFSTDGGLAALRAARHTQKKKAREAPYSLEAFSNISSELPHSLDDLFSQTRRRPVDYSDSADPRSNQFFYENNVIMRWELQNEELLGKKGSDLLYINQTLQDRFDSAPIEGSIRFDVDEPELSARPLPDPRITRQAARRSQVSTQPGVFGKLTFPQPHPVPIPRTPTAPPTEMLQNRRLEKLNASMVASEGFDTAAQPSGSRTPVRRNRSAYQLPHLLVQRIMTAIVVVRALAGGSEGRIVDWALVSSSFPAHDPSFIQEKGKYILGKHRLQLAKMQSDFQERFLEAYASGQVPPINYDDLEIYDWEWVVDWANTQLEIPKSEKLPDLPATRELFDSVFELREEPPHTLDELYQITQSVTLNRKRTLLASTPFALPLSDKRKTPTPRKPEHSRLEVVKSWVRANVVTPEEVYRPAEAREALSYMGNYIDSAIESLLTDRVISMGNRGRVTPGRNYDITDHFLHALGRKRLVESTQLRRAAKFKTLILDPALKSEGKYDIKHNAEDGDILAIINLVAEGRVTLKPRNPPRDRFGLTDGGYLTRQMDKDKLRFAVELHPVEANYVYGNPIQKQLATVPMPSPPRATKKGSSWFPEMIPLWCDIHGGFIKLLWDLSVAAVVGCVASRPGISAASIASMIKPTMSAWEVKLLLKWMTDIGIIRQEPHNSKDETGWKVQE</sequence>
<dbReference type="GO" id="GO:0003677">
    <property type="term" value="F:DNA binding"/>
    <property type="evidence" value="ECO:0007669"/>
    <property type="project" value="UniProtKB-KW"/>
</dbReference>
<feature type="compositionally biased region" description="Polar residues" evidence="6">
    <location>
        <begin position="941"/>
        <end position="950"/>
    </location>
</feature>